<dbReference type="FunFam" id="2.130.10.10:FF:000775">
    <property type="entry name" value="BnaA09g28200D protein"/>
    <property type="match status" value="1"/>
</dbReference>
<keyword evidence="2" id="KW-0677">Repeat</keyword>
<dbReference type="SUPFAM" id="SSF50978">
    <property type="entry name" value="WD40 repeat-like"/>
    <property type="match status" value="1"/>
</dbReference>
<dbReference type="InterPro" id="IPR045182">
    <property type="entry name" value="JINGUBANG-like"/>
</dbReference>
<protein>
    <submittedName>
        <fullName evidence="4">Uncharacterized protein</fullName>
    </submittedName>
</protein>
<name>A0AAE1IU81_9FABA</name>
<dbReference type="EMBL" id="JAWXYG010000012">
    <property type="protein sequence ID" value="KAK4256997.1"/>
    <property type="molecule type" value="Genomic_DNA"/>
</dbReference>
<dbReference type="PROSITE" id="PS00678">
    <property type="entry name" value="WD_REPEATS_1"/>
    <property type="match status" value="1"/>
</dbReference>
<feature type="repeat" description="WD" evidence="3">
    <location>
        <begin position="228"/>
        <end position="269"/>
    </location>
</feature>
<evidence type="ECO:0000313" key="5">
    <source>
        <dbReference type="Proteomes" id="UP001293593"/>
    </source>
</evidence>
<organism evidence="4 5">
    <name type="scientific">Acacia crassicarpa</name>
    <name type="common">northern wattle</name>
    <dbReference type="NCBI Taxonomy" id="499986"/>
    <lineage>
        <taxon>Eukaryota</taxon>
        <taxon>Viridiplantae</taxon>
        <taxon>Streptophyta</taxon>
        <taxon>Embryophyta</taxon>
        <taxon>Tracheophyta</taxon>
        <taxon>Spermatophyta</taxon>
        <taxon>Magnoliopsida</taxon>
        <taxon>eudicotyledons</taxon>
        <taxon>Gunneridae</taxon>
        <taxon>Pentapetalae</taxon>
        <taxon>rosids</taxon>
        <taxon>fabids</taxon>
        <taxon>Fabales</taxon>
        <taxon>Fabaceae</taxon>
        <taxon>Caesalpinioideae</taxon>
        <taxon>mimosoid clade</taxon>
        <taxon>Acacieae</taxon>
        <taxon>Acacia</taxon>
    </lineage>
</organism>
<comment type="caution">
    <text evidence="4">The sequence shown here is derived from an EMBL/GenBank/DDBJ whole genome shotgun (WGS) entry which is preliminary data.</text>
</comment>
<reference evidence="4" key="1">
    <citation type="submission" date="2023-10" db="EMBL/GenBank/DDBJ databases">
        <title>Chromosome-level genome of the transformable northern wattle, Acacia crassicarpa.</title>
        <authorList>
            <person name="Massaro I."/>
            <person name="Sinha N.R."/>
            <person name="Poethig S."/>
            <person name="Leichty A.R."/>
        </authorList>
    </citation>
    <scope>NUCLEOTIDE SEQUENCE</scope>
    <source>
        <strain evidence="4">Acra3RX</strain>
        <tissue evidence="4">Leaf</tissue>
    </source>
</reference>
<dbReference type="Gene3D" id="2.130.10.10">
    <property type="entry name" value="YVTN repeat-like/Quinoprotein amine dehydrogenase"/>
    <property type="match status" value="2"/>
</dbReference>
<accession>A0AAE1IU81</accession>
<feature type="repeat" description="WD" evidence="3">
    <location>
        <begin position="344"/>
        <end position="362"/>
    </location>
</feature>
<dbReference type="SMART" id="SM00320">
    <property type="entry name" value="WD40"/>
    <property type="match status" value="7"/>
</dbReference>
<dbReference type="PROSITE" id="PS50082">
    <property type="entry name" value="WD_REPEATS_2"/>
    <property type="match status" value="4"/>
</dbReference>
<dbReference type="InterPro" id="IPR020472">
    <property type="entry name" value="WD40_PAC1"/>
</dbReference>
<gene>
    <name evidence="4" type="ORF">QN277_006647</name>
</gene>
<keyword evidence="5" id="KW-1185">Reference proteome</keyword>
<evidence type="ECO:0000256" key="1">
    <source>
        <dbReference type="ARBA" id="ARBA00022574"/>
    </source>
</evidence>
<dbReference type="PANTHER" id="PTHR22844">
    <property type="entry name" value="F-BOX AND WD40 DOMAIN PROTEIN"/>
    <property type="match status" value="1"/>
</dbReference>
<dbReference type="PROSITE" id="PS50294">
    <property type="entry name" value="WD_REPEATS_REGION"/>
    <property type="match status" value="2"/>
</dbReference>
<dbReference type="PRINTS" id="PR00320">
    <property type="entry name" value="GPROTEINBRPT"/>
</dbReference>
<dbReference type="CDD" id="cd00200">
    <property type="entry name" value="WD40"/>
    <property type="match status" value="1"/>
</dbReference>
<evidence type="ECO:0000256" key="3">
    <source>
        <dbReference type="PROSITE-ProRule" id="PRU00221"/>
    </source>
</evidence>
<dbReference type="InterPro" id="IPR015943">
    <property type="entry name" value="WD40/YVTN_repeat-like_dom_sf"/>
</dbReference>
<dbReference type="AlphaFoldDB" id="A0AAE1IU81"/>
<evidence type="ECO:0000256" key="2">
    <source>
        <dbReference type="ARBA" id="ARBA00022737"/>
    </source>
</evidence>
<dbReference type="Proteomes" id="UP001293593">
    <property type="component" value="Unassembled WGS sequence"/>
</dbReference>
<dbReference type="PANTHER" id="PTHR22844:SF324">
    <property type="entry name" value="TRANSDUCIN_WD40 REPEAT PROTEIN"/>
    <property type="match status" value="1"/>
</dbReference>
<feature type="repeat" description="WD" evidence="3">
    <location>
        <begin position="274"/>
        <end position="304"/>
    </location>
</feature>
<dbReference type="InterPro" id="IPR036322">
    <property type="entry name" value="WD40_repeat_dom_sf"/>
</dbReference>
<proteinExistence type="predicted"/>
<keyword evidence="1 3" id="KW-0853">WD repeat</keyword>
<dbReference type="InterPro" id="IPR019775">
    <property type="entry name" value="WD40_repeat_CS"/>
</dbReference>
<dbReference type="Pfam" id="PF00400">
    <property type="entry name" value="WD40"/>
    <property type="match status" value="5"/>
</dbReference>
<evidence type="ECO:0000313" key="4">
    <source>
        <dbReference type="EMBL" id="KAK4256997.1"/>
    </source>
</evidence>
<dbReference type="InterPro" id="IPR001680">
    <property type="entry name" value="WD40_rpt"/>
</dbReference>
<sequence length="362" mass="40301">MNFTDKVSHGMKKPCLLSHESSFSYHCLASLKTLTPHITCLAVHRNLLYAASLNIINVFHVSHYTHVDSFNDNPASGFVKSIAFCDSRIFTAHQDGKIRVWCISPSKRHRLLVTLPTVKDQLRRFMLPKNYVSVRRHKRRLWIQHCDTVSGLVVNEGLMYSVSWDKSLKIWDMSDDRCMESVQAHEDAINAIAVSGNGTVYTASADGSIRVWERDDEKVKKYRLVKSVEKKKSAVNAIALNGDGTVLFAGGCDSKISVWERKEGTNDVVLAKTLRGHSGAILCLVSVEGRWIASGSADRTVRIWGKERGGEYCCKAVLEGHEKPVKSLVAFSGGEDAKNGVVTLFSGSLDGDIRVWELHVQI</sequence>
<feature type="repeat" description="WD" evidence="3">
    <location>
        <begin position="182"/>
        <end position="222"/>
    </location>
</feature>